<sequence length="188" mass="22243">YMEGSPSCGINRTTLKNKRLGNPPGVFGSLLLKKNYFLISSQDLESPIKWWDWKRKIVAYVWAKDLLDKNLENIKEVWEGLQYLLNEIDEEKAKIIKENILLNKDKLNIKNDILNLLREKTSLEKIKKYLWINYNILKEEENIAFDQINSPHVLRGSTAVAEELKIIEKYVRKEKKYFRSSPINYKPK</sequence>
<accession>A0A1T4R480</accession>
<proteinExistence type="predicted"/>
<gene>
    <name evidence="1" type="ORF">SAMN02745174_02567</name>
</gene>
<keyword evidence="2" id="KW-1185">Reference proteome</keyword>
<dbReference type="AlphaFoldDB" id="A0A1T4R480"/>
<organism evidence="1 2">
    <name type="scientific">Cetobacterium ceti</name>
    <dbReference type="NCBI Taxonomy" id="180163"/>
    <lineage>
        <taxon>Bacteria</taxon>
        <taxon>Fusobacteriati</taxon>
        <taxon>Fusobacteriota</taxon>
        <taxon>Fusobacteriia</taxon>
        <taxon>Fusobacteriales</taxon>
        <taxon>Fusobacteriaceae</taxon>
        <taxon>Cetobacterium</taxon>
    </lineage>
</organism>
<dbReference type="EMBL" id="FUWX01000041">
    <property type="protein sequence ID" value="SKA10468.1"/>
    <property type="molecule type" value="Genomic_DNA"/>
</dbReference>
<reference evidence="1 2" key="1">
    <citation type="submission" date="2017-02" db="EMBL/GenBank/DDBJ databases">
        <authorList>
            <person name="Peterson S.W."/>
        </authorList>
    </citation>
    <scope>NUCLEOTIDE SEQUENCE [LARGE SCALE GENOMIC DNA]</scope>
    <source>
        <strain evidence="1 2">ATCC 700028</strain>
    </source>
</reference>
<dbReference type="Proteomes" id="UP000191153">
    <property type="component" value="Unassembled WGS sequence"/>
</dbReference>
<evidence type="ECO:0000313" key="1">
    <source>
        <dbReference type="EMBL" id="SKA10468.1"/>
    </source>
</evidence>
<feature type="non-terminal residue" evidence="1">
    <location>
        <position position="1"/>
    </location>
</feature>
<evidence type="ECO:0000313" key="2">
    <source>
        <dbReference type="Proteomes" id="UP000191153"/>
    </source>
</evidence>
<name>A0A1T4R480_9FUSO</name>
<evidence type="ECO:0008006" key="3">
    <source>
        <dbReference type="Google" id="ProtNLM"/>
    </source>
</evidence>
<protein>
    <recommendedName>
        <fullName evidence="3">DUF523 domain-containing protein</fullName>
    </recommendedName>
</protein>